<keyword evidence="2" id="KW-1185">Reference proteome</keyword>
<dbReference type="PROSITE" id="PS51257">
    <property type="entry name" value="PROKAR_LIPOPROTEIN"/>
    <property type="match status" value="1"/>
</dbReference>
<accession>A0ABW5AE07</accession>
<dbReference type="SUPFAM" id="SSF159270">
    <property type="entry name" value="YmcC-like"/>
    <property type="match status" value="1"/>
</dbReference>
<dbReference type="InterPro" id="IPR021308">
    <property type="entry name" value="GfcB"/>
</dbReference>
<name>A0ABW5AE07_9RHOB</name>
<dbReference type="EMBL" id="JBHUIX010000020">
    <property type="protein sequence ID" value="MFD2175830.1"/>
    <property type="molecule type" value="Genomic_DNA"/>
</dbReference>
<organism evidence="1 2">
    <name type="scientific">Rhodobacter lacus</name>
    <dbReference type="NCBI Taxonomy" id="1641972"/>
    <lineage>
        <taxon>Bacteria</taxon>
        <taxon>Pseudomonadati</taxon>
        <taxon>Pseudomonadota</taxon>
        <taxon>Alphaproteobacteria</taxon>
        <taxon>Rhodobacterales</taxon>
        <taxon>Rhodobacter group</taxon>
        <taxon>Rhodobacter</taxon>
    </lineage>
</organism>
<dbReference type="Pfam" id="PF11102">
    <property type="entry name" value="YjbF"/>
    <property type="match status" value="1"/>
</dbReference>
<gene>
    <name evidence="1" type="ORF">ACFSM0_17185</name>
</gene>
<evidence type="ECO:0000313" key="1">
    <source>
        <dbReference type="EMBL" id="MFD2175830.1"/>
    </source>
</evidence>
<reference evidence="2" key="1">
    <citation type="journal article" date="2019" name="Int. J. Syst. Evol. Microbiol.">
        <title>The Global Catalogue of Microorganisms (GCM) 10K type strain sequencing project: providing services to taxonomists for standard genome sequencing and annotation.</title>
        <authorList>
            <consortium name="The Broad Institute Genomics Platform"/>
            <consortium name="The Broad Institute Genome Sequencing Center for Infectious Disease"/>
            <person name="Wu L."/>
            <person name="Ma J."/>
        </authorList>
    </citation>
    <scope>NUCLEOTIDE SEQUENCE [LARGE SCALE GENOMIC DNA]</scope>
    <source>
        <strain evidence="2">CCUG 55131</strain>
    </source>
</reference>
<sequence>MKMRNFAGGLLGGLAVLGWLSGCTSDPRTQQIISSTWPFSKQTARANPDFVAAQAANAPGIAAAIEARPDAIAVMLRQTRSDTSGVETMISADGAQLMFDAGMLVGSRGFGNDLMAADVSQSGALVRGLHAGTSTRIMSFIDGNDNVAPRAFKCEITPGDAASVTIGAREVSTRLVTEHCHGELADFFNYYWVLPGNGEIVQSSQWASPLIRSISMRKIAQVRS</sequence>
<proteinExistence type="predicted"/>
<protein>
    <submittedName>
        <fullName evidence="1">YjbF family lipoprotein</fullName>
    </submittedName>
</protein>
<dbReference type="InterPro" id="IPR023373">
    <property type="entry name" value="YmcC_sf"/>
</dbReference>
<dbReference type="Gene3D" id="2.40.360.10">
    <property type="entry name" value="YmcC-like"/>
    <property type="match status" value="1"/>
</dbReference>
<evidence type="ECO:0000313" key="2">
    <source>
        <dbReference type="Proteomes" id="UP001597413"/>
    </source>
</evidence>
<keyword evidence="1" id="KW-0449">Lipoprotein</keyword>
<comment type="caution">
    <text evidence="1">The sequence shown here is derived from an EMBL/GenBank/DDBJ whole genome shotgun (WGS) entry which is preliminary data.</text>
</comment>
<dbReference type="Proteomes" id="UP001597413">
    <property type="component" value="Unassembled WGS sequence"/>
</dbReference>